<dbReference type="OrthoDB" id="408631at2759"/>
<dbReference type="InterPro" id="IPR032675">
    <property type="entry name" value="LRR_dom_sf"/>
</dbReference>
<gene>
    <name evidence="1" type="ORF">H105_00954</name>
</gene>
<proteinExistence type="predicted"/>
<organism evidence="1 2">
    <name type="scientific">Trichophyton soudanense CBS 452.61</name>
    <dbReference type="NCBI Taxonomy" id="1215331"/>
    <lineage>
        <taxon>Eukaryota</taxon>
        <taxon>Fungi</taxon>
        <taxon>Dikarya</taxon>
        <taxon>Ascomycota</taxon>
        <taxon>Pezizomycotina</taxon>
        <taxon>Eurotiomycetes</taxon>
        <taxon>Eurotiomycetidae</taxon>
        <taxon>Onygenales</taxon>
        <taxon>Arthrodermataceae</taxon>
        <taxon>Trichophyton</taxon>
    </lineage>
</organism>
<dbReference type="EMBL" id="KK208737">
    <property type="protein sequence ID" value="EZF77900.1"/>
    <property type="molecule type" value="Genomic_DNA"/>
</dbReference>
<dbReference type="AlphaFoldDB" id="A0A022Y4P8"/>
<keyword evidence="2" id="KW-1185">Reference proteome</keyword>
<dbReference type="SUPFAM" id="SSF52047">
    <property type="entry name" value="RNI-like"/>
    <property type="match status" value="1"/>
</dbReference>
<sequence>MADVFPPSYESATTRDAWPIIAPFVLSAADLCSASLVSRAWHCIFSPVLWGAPASHFGARDDAVYVALTRFRRVLNISRPCVRQLTHTLHLPPALAEIYGEPPPTWLLEFLEYLPNLQSLLLSRLPFFDHRSLVALGKGKQYNARLLLAEREVNATPAGLLALLNRCLRLTYLDLSYTITARDSRVILALRQLRGLQVLKLRGIGLQDDDVELLANAIQTRVRLLDIRDNRLTDRGLNVLINHCFLLNDGEGASIRGNLDFGPLTGALLADSTQSEQLGNQLLHLFTRRLSGLSALEELPHVGLTHLYVSGNKVSVSGLIDILHTRRLNVLDAGAINPGMEKLIPVLKSPIARNLTYLRIHHSILKRDNIVNKALPKDGLTDGKESLMIQRLLEKRPAIYKTNMDEPIYLHPSNIAHIRTLVLTDVPAFVPSPSPIICSITQFISACADEALLASLHAESNYSLPPGQYRAKAVKQHAKELFALGAIILEISPGKKFEKPESSSAWVLTGYYQPDTFKSSTGDLDSENLWAAAANDFSFFDEDETRSTSSSAAALPPVRMVDVVVELAAFRRERRDAYDKRVQSTGYTTILPADGHWKGEVRIQRNHL</sequence>
<dbReference type="HOGENOM" id="CLU_016204_0_0_1"/>
<evidence type="ECO:0000313" key="1">
    <source>
        <dbReference type="EMBL" id="EZF77900.1"/>
    </source>
</evidence>
<dbReference type="PANTHER" id="PTHR12904">
    <property type="match status" value="1"/>
</dbReference>
<dbReference type="Gene3D" id="3.80.10.10">
    <property type="entry name" value="Ribonuclease Inhibitor"/>
    <property type="match status" value="2"/>
</dbReference>
<evidence type="ECO:0008006" key="3">
    <source>
        <dbReference type="Google" id="ProtNLM"/>
    </source>
</evidence>
<protein>
    <recommendedName>
        <fullName evidence="3">F-box domain-containing protein</fullName>
    </recommendedName>
</protein>
<dbReference type="InterPro" id="IPR051341">
    <property type="entry name" value="Zyg-11_UBL_adapter"/>
</dbReference>
<reference evidence="1 2" key="1">
    <citation type="submission" date="2014-02" db="EMBL/GenBank/DDBJ databases">
        <title>The Genome Sequence of Trichophyton rubrum (morphotype soudanense) CBS 452.61.</title>
        <authorList>
            <consortium name="The Broad Institute Genomics Platform"/>
            <person name="Cuomo C.A."/>
            <person name="White T.C."/>
            <person name="Graser Y."/>
            <person name="Martinez-Rossi N."/>
            <person name="Heitman J."/>
            <person name="Young S.K."/>
            <person name="Zeng Q."/>
            <person name="Gargeya S."/>
            <person name="Abouelleil A."/>
            <person name="Alvarado L."/>
            <person name="Chapman S.B."/>
            <person name="Gainer-Dewar J."/>
            <person name="Goldberg J."/>
            <person name="Griggs A."/>
            <person name="Gujja S."/>
            <person name="Hansen M."/>
            <person name="Howarth C."/>
            <person name="Imamovic A."/>
            <person name="Larimer J."/>
            <person name="Martinez D."/>
            <person name="Murphy C."/>
            <person name="Pearson M.D."/>
            <person name="Persinoti G."/>
            <person name="Poon T."/>
            <person name="Priest M."/>
            <person name="Roberts A.D."/>
            <person name="Saif S."/>
            <person name="Shea T.D."/>
            <person name="Sykes S.N."/>
            <person name="Wortman J."/>
            <person name="Nusbaum C."/>
            <person name="Birren B."/>
        </authorList>
    </citation>
    <scope>NUCLEOTIDE SEQUENCE [LARGE SCALE GENOMIC DNA]</scope>
    <source>
        <strain evidence="1 2">CBS 452.61</strain>
    </source>
</reference>
<accession>A0A022Y4P8</accession>
<name>A0A022Y4P8_TRISD</name>
<dbReference type="Proteomes" id="UP000023623">
    <property type="component" value="Unassembled WGS sequence"/>
</dbReference>
<dbReference type="PANTHER" id="PTHR12904:SF23">
    <property type="entry name" value="PROTEIN ZER-1 HOMOLOG"/>
    <property type="match status" value="1"/>
</dbReference>
<evidence type="ECO:0000313" key="2">
    <source>
        <dbReference type="Proteomes" id="UP000023623"/>
    </source>
</evidence>